<evidence type="ECO:0000256" key="1">
    <source>
        <dbReference type="ARBA" id="ARBA00022723"/>
    </source>
</evidence>
<name>A0A067NBC0_BOTB1</name>
<evidence type="ECO:0000256" key="3">
    <source>
        <dbReference type="ARBA" id="ARBA00022771"/>
    </source>
</evidence>
<feature type="compositionally biased region" description="Pro residues" evidence="5">
    <location>
        <begin position="384"/>
        <end position="395"/>
    </location>
</feature>
<evidence type="ECO:0000313" key="7">
    <source>
        <dbReference type="Proteomes" id="UP000027195"/>
    </source>
</evidence>
<dbReference type="OrthoDB" id="1662883at2759"/>
<feature type="compositionally biased region" description="Polar residues" evidence="5">
    <location>
        <begin position="443"/>
        <end position="467"/>
    </location>
</feature>
<protein>
    <recommendedName>
        <fullName evidence="8">C2H2-type domain-containing protein</fullName>
    </recommendedName>
</protein>
<dbReference type="AlphaFoldDB" id="A0A067NBC0"/>
<evidence type="ECO:0000256" key="2">
    <source>
        <dbReference type="ARBA" id="ARBA00022737"/>
    </source>
</evidence>
<reference evidence="7" key="1">
    <citation type="journal article" date="2014" name="Proc. Natl. Acad. Sci. U.S.A.">
        <title>Extensive sampling of basidiomycete genomes demonstrates inadequacy of the white-rot/brown-rot paradigm for wood decay fungi.</title>
        <authorList>
            <person name="Riley R."/>
            <person name="Salamov A.A."/>
            <person name="Brown D.W."/>
            <person name="Nagy L.G."/>
            <person name="Floudas D."/>
            <person name="Held B.W."/>
            <person name="Levasseur A."/>
            <person name="Lombard V."/>
            <person name="Morin E."/>
            <person name="Otillar R."/>
            <person name="Lindquist E.A."/>
            <person name="Sun H."/>
            <person name="LaButti K.M."/>
            <person name="Schmutz J."/>
            <person name="Jabbour D."/>
            <person name="Luo H."/>
            <person name="Baker S.E."/>
            <person name="Pisabarro A.G."/>
            <person name="Walton J.D."/>
            <person name="Blanchette R.A."/>
            <person name="Henrissat B."/>
            <person name="Martin F."/>
            <person name="Cullen D."/>
            <person name="Hibbett D.S."/>
            <person name="Grigoriev I.V."/>
        </authorList>
    </citation>
    <scope>NUCLEOTIDE SEQUENCE [LARGE SCALE GENOMIC DNA]</scope>
    <source>
        <strain evidence="7">FD-172 SS1</strain>
    </source>
</reference>
<dbReference type="GO" id="GO:0005634">
    <property type="term" value="C:nucleus"/>
    <property type="evidence" value="ECO:0007669"/>
    <property type="project" value="TreeGrafter"/>
</dbReference>
<evidence type="ECO:0000256" key="5">
    <source>
        <dbReference type="SAM" id="MobiDB-lite"/>
    </source>
</evidence>
<feature type="region of interest" description="Disordered" evidence="5">
    <location>
        <begin position="179"/>
        <end position="296"/>
    </location>
</feature>
<evidence type="ECO:0000313" key="6">
    <source>
        <dbReference type="EMBL" id="KDQ21402.1"/>
    </source>
</evidence>
<dbReference type="GO" id="GO:0008270">
    <property type="term" value="F:zinc ion binding"/>
    <property type="evidence" value="ECO:0007669"/>
    <property type="project" value="UniProtKB-KW"/>
</dbReference>
<dbReference type="PANTHER" id="PTHR23057">
    <property type="entry name" value="JUXTAPOSED WITH ANOTHER ZINC FINGER PROTEIN 1"/>
    <property type="match status" value="1"/>
</dbReference>
<dbReference type="STRING" id="930990.A0A067NBC0"/>
<feature type="compositionally biased region" description="Acidic residues" evidence="5">
    <location>
        <begin position="214"/>
        <end position="224"/>
    </location>
</feature>
<feature type="compositionally biased region" description="Polar residues" evidence="5">
    <location>
        <begin position="127"/>
        <end position="138"/>
    </location>
</feature>
<feature type="region of interest" description="Disordered" evidence="5">
    <location>
        <begin position="340"/>
        <end position="399"/>
    </location>
</feature>
<feature type="compositionally biased region" description="Low complexity" evidence="5">
    <location>
        <begin position="340"/>
        <end position="349"/>
    </location>
</feature>
<evidence type="ECO:0000256" key="4">
    <source>
        <dbReference type="ARBA" id="ARBA00022833"/>
    </source>
</evidence>
<dbReference type="InterPro" id="IPR051580">
    <property type="entry name" value="ZnF-Chromatin_assoc"/>
</dbReference>
<dbReference type="HOGENOM" id="CLU_483940_0_0_1"/>
<feature type="compositionally biased region" description="Low complexity" evidence="5">
    <location>
        <begin position="253"/>
        <end position="274"/>
    </location>
</feature>
<accession>A0A067NBC0</accession>
<dbReference type="EMBL" id="KL198016">
    <property type="protein sequence ID" value="KDQ21402.1"/>
    <property type="molecule type" value="Genomic_DNA"/>
</dbReference>
<keyword evidence="2" id="KW-0677">Repeat</keyword>
<proteinExistence type="predicted"/>
<dbReference type="Proteomes" id="UP000027195">
    <property type="component" value="Unassembled WGS sequence"/>
</dbReference>
<keyword evidence="7" id="KW-1185">Reference proteome</keyword>
<evidence type="ECO:0008006" key="8">
    <source>
        <dbReference type="Google" id="ProtNLM"/>
    </source>
</evidence>
<feature type="region of interest" description="Disordered" evidence="5">
    <location>
        <begin position="53"/>
        <end position="157"/>
    </location>
</feature>
<feature type="region of interest" description="Disordered" evidence="5">
    <location>
        <begin position="441"/>
        <end position="485"/>
    </location>
</feature>
<keyword evidence="1" id="KW-0479">Metal-binding</keyword>
<feature type="region of interest" description="Disordered" evidence="5">
    <location>
        <begin position="1"/>
        <end position="40"/>
    </location>
</feature>
<gene>
    <name evidence="6" type="ORF">BOTBODRAFT_201805</name>
</gene>
<keyword evidence="4" id="KW-0862">Zinc</keyword>
<sequence length="563" mass="59535">MTTLESGSCGISISPPADLVRQQQQQQAPTPHISVSPTRGGLVLRIPKAAIEAYQSQSQSQKGEAVDQSNASSPLTSLTDSESESADTSDGSSGSGDSKEDSGAEGGEEDDPDSRAPKRLAVDDDAPTSTIEPTQSLYSPLAPHGQAYPCPKAGCSKSYKQKNGLRYHLLRGRCSERNHSYGQLSGRRPSAPSTVQSAQGVWSTQSRPLAVPPADEDVESEDTDNERGTNFKHAPIAPRRPPRPPRPDPVPAPASASASAVAPVRVARPAAAPATRFVNRSATDPAPAPISVPISFPVSMPIPAPRSRPINSQFSEPIGWQPSLTPSCSASTLVSVSRSVSASDAVPVSKFARFSSPPPSRAKWQKLASHSPAPPVHVHASTPAPLPAPAPPPLPETTFELQYPEDADFEVASDRTFPPPPTSQSFFIRHDLHPAPIAHRRSLPSNNLHPNTNPYSSLNPAYTTPTPAASGLFAPPAPPPHAAARDARPDLGRILAHVAALETSNEELRAALYVSRASEAAVRGELARERARWGKYEGAGHGMRAKKRTLDQRGFDDGGCGLS</sequence>
<feature type="region of interest" description="Disordered" evidence="5">
    <location>
        <begin position="544"/>
        <end position="563"/>
    </location>
</feature>
<feature type="compositionally biased region" description="Polar residues" evidence="5">
    <location>
        <begin position="191"/>
        <end position="207"/>
    </location>
</feature>
<dbReference type="InParanoid" id="A0A067NBC0"/>
<dbReference type="PANTHER" id="PTHR23057:SF0">
    <property type="entry name" value="JUXTAPOSED WITH ANOTHER ZINC FINGER PROTEIN 1"/>
    <property type="match status" value="1"/>
</dbReference>
<feature type="compositionally biased region" description="Basic and acidic residues" evidence="5">
    <location>
        <begin position="113"/>
        <end position="122"/>
    </location>
</feature>
<keyword evidence="3" id="KW-0863">Zinc-finger</keyword>
<organism evidence="6 7">
    <name type="scientific">Botryobasidium botryosum (strain FD-172 SS1)</name>
    <dbReference type="NCBI Taxonomy" id="930990"/>
    <lineage>
        <taxon>Eukaryota</taxon>
        <taxon>Fungi</taxon>
        <taxon>Dikarya</taxon>
        <taxon>Basidiomycota</taxon>
        <taxon>Agaricomycotina</taxon>
        <taxon>Agaricomycetes</taxon>
        <taxon>Cantharellales</taxon>
        <taxon>Botryobasidiaceae</taxon>
        <taxon>Botryobasidium</taxon>
    </lineage>
</organism>
<feature type="compositionally biased region" description="Polar residues" evidence="5">
    <location>
        <begin position="1"/>
        <end position="11"/>
    </location>
</feature>
<feature type="compositionally biased region" description="Polar residues" evidence="5">
    <location>
        <begin position="54"/>
        <end position="71"/>
    </location>
</feature>